<dbReference type="InterPro" id="IPR008507">
    <property type="entry name" value="DUF789"/>
</dbReference>
<dbReference type="PANTHER" id="PTHR31343:SF44">
    <property type="entry name" value="DUF789 FAMILY PROTEIN"/>
    <property type="match status" value="1"/>
</dbReference>
<proteinExistence type="predicted"/>
<organism evidence="2">
    <name type="scientific">Zea mays</name>
    <name type="common">Maize</name>
    <dbReference type="NCBI Taxonomy" id="4577"/>
    <lineage>
        <taxon>Eukaryota</taxon>
        <taxon>Viridiplantae</taxon>
        <taxon>Streptophyta</taxon>
        <taxon>Embryophyta</taxon>
        <taxon>Tracheophyta</taxon>
        <taxon>Spermatophyta</taxon>
        <taxon>Magnoliopsida</taxon>
        <taxon>Liliopsida</taxon>
        <taxon>Poales</taxon>
        <taxon>Poaceae</taxon>
        <taxon>PACMAD clade</taxon>
        <taxon>Panicoideae</taxon>
        <taxon>Andropogonodae</taxon>
        <taxon>Andropogoneae</taxon>
        <taxon>Tripsacinae</taxon>
        <taxon>Zea</taxon>
    </lineage>
</organism>
<evidence type="ECO:0000256" key="1">
    <source>
        <dbReference type="SAM" id="MobiDB-lite"/>
    </source>
</evidence>
<name>A0A1D6GDT2_MAIZE</name>
<sequence>MAGSSGGAASSSSSRGVPENRFYNPPHVRRQQQQQGQRPLRPASPSPSPRPVRQKPPPPAAAVAASADVDIRVDSDDSSSTTSSKPSVASTAAGNLERFLASTTPSVTAQFLPMSSLRMRRGGDAMDSRPYFCLGDLWESFREWSAYGAGVPLVLNGSDSVIQYYVPYLSAIQLFADPSRPASRNRYILFCFTKLMVSIKFPLHLNLRRANLCTKMGFNCFLFVFVMLHSFSSFDL</sequence>
<reference evidence="2" key="1">
    <citation type="submission" date="2015-12" db="EMBL/GenBank/DDBJ databases">
        <title>Update maize B73 reference genome by single molecule sequencing technologies.</title>
        <authorList>
            <consortium name="Maize Genome Sequencing Project"/>
            <person name="Ware D."/>
        </authorList>
    </citation>
    <scope>NUCLEOTIDE SEQUENCE</scope>
    <source>
        <tissue evidence="2">Seedling</tissue>
    </source>
</reference>
<feature type="compositionally biased region" description="Low complexity" evidence="1">
    <location>
        <begin position="31"/>
        <end position="41"/>
    </location>
</feature>
<dbReference type="EMBL" id="CM000781">
    <property type="protein sequence ID" value="AQK61774.1"/>
    <property type="molecule type" value="Genomic_DNA"/>
</dbReference>
<dbReference type="Pfam" id="PF05623">
    <property type="entry name" value="DUF789"/>
    <property type="match status" value="1"/>
</dbReference>
<dbReference type="ExpressionAtlas" id="A0A1D6GDT2">
    <property type="expression patterns" value="baseline and differential"/>
</dbReference>
<protein>
    <submittedName>
        <fullName evidence="2">Uncharacterized protein</fullName>
    </submittedName>
</protein>
<feature type="region of interest" description="Disordered" evidence="1">
    <location>
        <begin position="1"/>
        <end position="68"/>
    </location>
</feature>
<dbReference type="AlphaFoldDB" id="A0A1D6GDT2"/>
<gene>
    <name evidence="2" type="ORF">ZEAMMB73_Zm00001d012896</name>
</gene>
<dbReference type="PANTHER" id="PTHR31343">
    <property type="entry name" value="T15D22.8"/>
    <property type="match status" value="1"/>
</dbReference>
<evidence type="ECO:0000313" key="2">
    <source>
        <dbReference type="EMBL" id="AQK61774.1"/>
    </source>
</evidence>
<feature type="compositionally biased region" description="Pro residues" evidence="1">
    <location>
        <begin position="42"/>
        <end position="60"/>
    </location>
</feature>
<accession>A0A1D6GDT2</accession>